<evidence type="ECO:0000313" key="3">
    <source>
        <dbReference type="Proteomes" id="UP000199451"/>
    </source>
</evidence>
<name>A0A1G9ZF58_9EURY</name>
<organism evidence="2 3">
    <name type="scientific">Halogranum gelatinilyticum</name>
    <dbReference type="NCBI Taxonomy" id="660521"/>
    <lineage>
        <taxon>Archaea</taxon>
        <taxon>Methanobacteriati</taxon>
        <taxon>Methanobacteriota</taxon>
        <taxon>Stenosarchaea group</taxon>
        <taxon>Halobacteria</taxon>
        <taxon>Halobacteriales</taxon>
        <taxon>Haloferacaceae</taxon>
    </lineage>
</organism>
<dbReference type="RefSeq" id="WP_089699769.1">
    <property type="nucleotide sequence ID" value="NZ_FNHL01000007.1"/>
</dbReference>
<reference evidence="3" key="1">
    <citation type="submission" date="2016-10" db="EMBL/GenBank/DDBJ databases">
        <authorList>
            <person name="Varghese N."/>
            <person name="Submissions S."/>
        </authorList>
    </citation>
    <scope>NUCLEOTIDE SEQUENCE [LARGE SCALE GENOMIC DNA]</scope>
    <source>
        <strain evidence="3">CGMCC 1.10119</strain>
    </source>
</reference>
<keyword evidence="3" id="KW-1185">Reference proteome</keyword>
<feature type="transmembrane region" description="Helical" evidence="1">
    <location>
        <begin position="65"/>
        <end position="86"/>
    </location>
</feature>
<feature type="transmembrane region" description="Helical" evidence="1">
    <location>
        <begin position="92"/>
        <end position="110"/>
    </location>
</feature>
<dbReference type="EMBL" id="FNHL01000007">
    <property type="protein sequence ID" value="SDN19246.1"/>
    <property type="molecule type" value="Genomic_DNA"/>
</dbReference>
<keyword evidence="1" id="KW-0472">Membrane</keyword>
<dbReference type="Proteomes" id="UP000199451">
    <property type="component" value="Unassembled WGS sequence"/>
</dbReference>
<gene>
    <name evidence="2" type="ORF">SAMN04487949_3612</name>
</gene>
<proteinExistence type="predicted"/>
<dbReference type="AlphaFoldDB" id="A0A1G9ZF58"/>
<feature type="transmembrane region" description="Helical" evidence="1">
    <location>
        <begin position="36"/>
        <end position="53"/>
    </location>
</feature>
<evidence type="ECO:0000256" key="1">
    <source>
        <dbReference type="SAM" id="Phobius"/>
    </source>
</evidence>
<sequence>MDLRTLRAALLSVLAVVAAGGSVVVGVTPNGWNPLGGVVLGFVLVYLLLRRVVGAYLTEVQRWGLFALFGVVSFLSVATYTAVYGGSPDAELVVSVLVCLLVSALFGYRARARVRSG</sequence>
<keyword evidence="1" id="KW-0812">Transmembrane</keyword>
<protein>
    <submittedName>
        <fullName evidence="2">Uncharacterized protein</fullName>
    </submittedName>
</protein>
<evidence type="ECO:0000313" key="2">
    <source>
        <dbReference type="EMBL" id="SDN19246.1"/>
    </source>
</evidence>
<accession>A0A1G9ZF58</accession>
<keyword evidence="1" id="KW-1133">Transmembrane helix</keyword>